<feature type="domain" description="Xaa-Pro dipeptidyl-peptidase C-terminal" evidence="3">
    <location>
        <begin position="344"/>
        <end position="607"/>
    </location>
</feature>
<gene>
    <name evidence="4" type="ORF">ACFQE1_00025</name>
</gene>
<dbReference type="NCBIfam" id="TIGR00976">
    <property type="entry name" value="CocE_NonD"/>
    <property type="match status" value="1"/>
</dbReference>
<feature type="compositionally biased region" description="Polar residues" evidence="2">
    <location>
        <begin position="640"/>
        <end position="650"/>
    </location>
</feature>
<dbReference type="InterPro" id="IPR029058">
    <property type="entry name" value="AB_hydrolase_fold"/>
</dbReference>
<feature type="compositionally biased region" description="Low complexity" evidence="2">
    <location>
        <begin position="397"/>
        <end position="409"/>
    </location>
</feature>
<dbReference type="EMBL" id="JBHSWU010000001">
    <property type="protein sequence ID" value="MFC6722820.1"/>
    <property type="molecule type" value="Genomic_DNA"/>
</dbReference>
<dbReference type="InterPro" id="IPR000383">
    <property type="entry name" value="Xaa-Pro-like_dom"/>
</dbReference>
<dbReference type="Pfam" id="PF02129">
    <property type="entry name" value="Peptidase_S15"/>
    <property type="match status" value="1"/>
</dbReference>
<feature type="region of interest" description="Disordered" evidence="2">
    <location>
        <begin position="315"/>
        <end position="339"/>
    </location>
</feature>
<dbReference type="InterPro" id="IPR050585">
    <property type="entry name" value="Xaa-Pro_dipeptidyl-ppase/CocE"/>
</dbReference>
<dbReference type="GO" id="GO:0016787">
    <property type="term" value="F:hydrolase activity"/>
    <property type="evidence" value="ECO:0007669"/>
    <property type="project" value="UniProtKB-KW"/>
</dbReference>
<feature type="compositionally biased region" description="Basic and acidic residues" evidence="2">
    <location>
        <begin position="610"/>
        <end position="638"/>
    </location>
</feature>
<dbReference type="InterPro" id="IPR008979">
    <property type="entry name" value="Galactose-bd-like_sf"/>
</dbReference>
<comment type="caution">
    <text evidence="4">The sequence shown here is derived from an EMBL/GenBank/DDBJ whole genome shotgun (WGS) entry which is preliminary data.</text>
</comment>
<dbReference type="Pfam" id="PF08530">
    <property type="entry name" value="PepX_C"/>
    <property type="match status" value="1"/>
</dbReference>
<organism evidence="4 5">
    <name type="scientific">Halobium palmae</name>
    <dbReference type="NCBI Taxonomy" id="1776492"/>
    <lineage>
        <taxon>Archaea</taxon>
        <taxon>Methanobacteriati</taxon>
        <taxon>Methanobacteriota</taxon>
        <taxon>Stenosarchaea group</taxon>
        <taxon>Halobacteria</taxon>
        <taxon>Halobacteriales</taxon>
        <taxon>Haloferacaceae</taxon>
        <taxon>Halobium</taxon>
    </lineage>
</organism>
<evidence type="ECO:0000313" key="5">
    <source>
        <dbReference type="Proteomes" id="UP001596328"/>
    </source>
</evidence>
<dbReference type="PANTHER" id="PTHR43056:SF10">
    <property type="entry name" value="COCE_NOND FAMILY, PUTATIVE (AFU_ORTHOLOGUE AFUA_7G00600)-RELATED"/>
    <property type="match status" value="1"/>
</dbReference>
<dbReference type="SMART" id="SM00939">
    <property type="entry name" value="PepX_C"/>
    <property type="match status" value="1"/>
</dbReference>
<feature type="region of interest" description="Disordered" evidence="2">
    <location>
        <begin position="397"/>
        <end position="421"/>
    </location>
</feature>
<protein>
    <submittedName>
        <fullName evidence="4">CocE/NonD family hydrolase</fullName>
    </submittedName>
</protein>
<sequence length="685" mass="75791">MSDRHTQVRRRSYLALTAATIAAATAPVSAQDGKADIREPDIRDKMMTTTDNVELATDVYLPSDSGRFPTVVNRTPYDKGDGLRDPNMVALLEAGYAVVRQDCRGRYKSEGMWEPVFYEQEDGYDTVEWAADQEWSTGKVGMVGHSYTAQTAWHAAVADPPSLEAIAAFQGPINTYRDVWFSGGAFELGLAISWAAGRSMDTIGRLPVSAEEKAALRAELTNPADLYDTLPVNENPGFDEFVAPYYFEWLLHDTYEEYWERIDVLQYIDEVSAKVLTVGGFYDIFLEGQPDVWTAIENRGKESVRESQHMILGPWDHRLPSSEPVGERKLSKSAGQVGSPDDVVKWFDKWLKDDADTDQGFPSVQYYQTGATPNTDQWRSAETWPPEATTTQELYLNSNGDANSSNGDGTLSSDQPVYGADTDDYEYDPLDPVPTAGGPLLQIGEMAGVVDQRTVEARDDVLVFTSERLAEPLEVVGNPDVTLHVESTAPDTDFSVKLVDVHPDGYAANITEKHLRARYRETSTGESYREGTFMEPGTVYELSIDLRPVAHTFEKGHRLRLVVTSSNFPRLDRNPNRAMDVASATEEEMQSATNTVYHSPAHRSGISLPIREESPAKPHKNPNTDKDCDADSDTEMRNDGTPQTESGENTQRAESDNIKSGLGVSAAMAGIGGAATWMKERRSED</sequence>
<dbReference type="Gene3D" id="1.10.3020.10">
    <property type="entry name" value="alpha-amino acid ester hydrolase ( Helical cap domain)"/>
    <property type="match status" value="1"/>
</dbReference>
<evidence type="ECO:0000256" key="1">
    <source>
        <dbReference type="ARBA" id="ARBA00022801"/>
    </source>
</evidence>
<name>A0ABD5RTQ7_9EURY</name>
<dbReference type="Gene3D" id="3.40.50.1820">
    <property type="entry name" value="alpha/beta hydrolase"/>
    <property type="match status" value="1"/>
</dbReference>
<keyword evidence="5" id="KW-1185">Reference proteome</keyword>
<dbReference type="AlphaFoldDB" id="A0ABD5RTQ7"/>
<dbReference type="SUPFAM" id="SSF53474">
    <property type="entry name" value="alpha/beta-Hydrolases"/>
    <property type="match status" value="1"/>
</dbReference>
<evidence type="ECO:0000256" key="2">
    <source>
        <dbReference type="SAM" id="MobiDB-lite"/>
    </source>
</evidence>
<dbReference type="SUPFAM" id="SSF49785">
    <property type="entry name" value="Galactose-binding domain-like"/>
    <property type="match status" value="1"/>
</dbReference>
<feature type="compositionally biased region" description="Basic and acidic residues" evidence="2">
    <location>
        <begin position="315"/>
        <end position="330"/>
    </location>
</feature>
<accession>A0ABD5RTQ7</accession>
<reference evidence="4 5" key="1">
    <citation type="journal article" date="2019" name="Int. J. Syst. Evol. Microbiol.">
        <title>The Global Catalogue of Microorganisms (GCM) 10K type strain sequencing project: providing services to taxonomists for standard genome sequencing and annotation.</title>
        <authorList>
            <consortium name="The Broad Institute Genomics Platform"/>
            <consortium name="The Broad Institute Genome Sequencing Center for Infectious Disease"/>
            <person name="Wu L."/>
            <person name="Ma J."/>
        </authorList>
    </citation>
    <scope>NUCLEOTIDE SEQUENCE [LARGE SCALE GENOMIC DNA]</scope>
    <source>
        <strain evidence="4 5">NBRC 111368</strain>
    </source>
</reference>
<dbReference type="PROSITE" id="PS51318">
    <property type="entry name" value="TAT"/>
    <property type="match status" value="1"/>
</dbReference>
<dbReference type="InterPro" id="IPR005674">
    <property type="entry name" value="CocE/Ser_esterase"/>
</dbReference>
<evidence type="ECO:0000313" key="4">
    <source>
        <dbReference type="EMBL" id="MFC6722820.1"/>
    </source>
</evidence>
<evidence type="ECO:0000259" key="3">
    <source>
        <dbReference type="SMART" id="SM00939"/>
    </source>
</evidence>
<keyword evidence="1 4" id="KW-0378">Hydrolase</keyword>
<dbReference type="InterPro" id="IPR006311">
    <property type="entry name" value="TAT_signal"/>
</dbReference>
<feature type="region of interest" description="Disordered" evidence="2">
    <location>
        <begin position="569"/>
        <end position="664"/>
    </location>
</feature>
<dbReference type="Proteomes" id="UP001596328">
    <property type="component" value="Unassembled WGS sequence"/>
</dbReference>
<dbReference type="PANTHER" id="PTHR43056">
    <property type="entry name" value="PEPTIDASE S9 PROLYL OLIGOPEPTIDASE"/>
    <property type="match status" value="1"/>
</dbReference>
<dbReference type="Gene3D" id="2.60.120.260">
    <property type="entry name" value="Galactose-binding domain-like"/>
    <property type="match status" value="1"/>
</dbReference>
<dbReference type="InterPro" id="IPR013736">
    <property type="entry name" value="Xaa-Pro_dipept_C"/>
</dbReference>
<proteinExistence type="predicted"/>